<reference evidence="2" key="1">
    <citation type="submission" date="2021-05" db="EMBL/GenBank/DDBJ databases">
        <authorList>
            <person name="Alioto T."/>
            <person name="Alioto T."/>
            <person name="Gomez Garrido J."/>
        </authorList>
    </citation>
    <scope>NUCLEOTIDE SEQUENCE</scope>
</reference>
<dbReference type="AlphaFoldDB" id="A0A8D8AIH6"/>
<evidence type="ECO:0000256" key="1">
    <source>
        <dbReference type="SAM" id="MobiDB-lite"/>
    </source>
</evidence>
<protein>
    <submittedName>
        <fullName evidence="2">(northern house mosquito) hypothetical protein</fullName>
    </submittedName>
</protein>
<feature type="compositionally biased region" description="Basic residues" evidence="1">
    <location>
        <begin position="18"/>
        <end position="36"/>
    </location>
</feature>
<feature type="region of interest" description="Disordered" evidence="1">
    <location>
        <begin position="63"/>
        <end position="123"/>
    </location>
</feature>
<name>A0A8D8AIH6_CULPI</name>
<feature type="compositionally biased region" description="Basic and acidic residues" evidence="1">
    <location>
        <begin position="63"/>
        <end position="76"/>
    </location>
</feature>
<dbReference type="EMBL" id="HBUE01027504">
    <property type="protein sequence ID" value="CAG6454868.1"/>
    <property type="molecule type" value="Transcribed_RNA"/>
</dbReference>
<accession>A0A8D8AIH6</accession>
<feature type="compositionally biased region" description="Low complexity" evidence="1">
    <location>
        <begin position="7"/>
        <end position="17"/>
    </location>
</feature>
<organism evidence="2">
    <name type="scientific">Culex pipiens</name>
    <name type="common">House mosquito</name>
    <dbReference type="NCBI Taxonomy" id="7175"/>
    <lineage>
        <taxon>Eukaryota</taxon>
        <taxon>Metazoa</taxon>
        <taxon>Ecdysozoa</taxon>
        <taxon>Arthropoda</taxon>
        <taxon>Hexapoda</taxon>
        <taxon>Insecta</taxon>
        <taxon>Pterygota</taxon>
        <taxon>Neoptera</taxon>
        <taxon>Endopterygota</taxon>
        <taxon>Diptera</taxon>
        <taxon>Nematocera</taxon>
        <taxon>Culicoidea</taxon>
        <taxon>Culicidae</taxon>
        <taxon>Culicinae</taxon>
        <taxon>Culicini</taxon>
        <taxon>Culex</taxon>
        <taxon>Culex</taxon>
    </lineage>
</organism>
<dbReference type="EMBL" id="HBUE01027503">
    <property type="protein sequence ID" value="CAG6454866.1"/>
    <property type="molecule type" value="Transcribed_RNA"/>
</dbReference>
<feature type="compositionally biased region" description="Basic and acidic residues" evidence="1">
    <location>
        <begin position="114"/>
        <end position="123"/>
    </location>
</feature>
<evidence type="ECO:0000313" key="2">
    <source>
        <dbReference type="EMBL" id="CAG6454866.1"/>
    </source>
</evidence>
<proteinExistence type="predicted"/>
<feature type="region of interest" description="Disordered" evidence="1">
    <location>
        <begin position="1"/>
        <end position="45"/>
    </location>
</feature>
<sequence>MVTAMTSAWSRRSSAIRTARRHGVCPRTTRTSRRPRRDVGRAAPGRGIVDVIGTAEVAAVDRGRDHAAGRIRRAAEEEPAAEVDAGHRGTVNGNEPARRTRNGTRSASGSARSADCRRFGRST</sequence>
<dbReference type="EMBL" id="HBUE01027505">
    <property type="protein sequence ID" value="CAG6454870.1"/>
    <property type="molecule type" value="Transcribed_RNA"/>
</dbReference>